<reference evidence="3" key="1">
    <citation type="submission" date="2013-09" db="EMBL/GenBank/DDBJ databases">
        <title>The Genome Sequence of Anopheles culicifacies species A.</title>
        <authorList>
            <consortium name="The Broad Institute Genomics Platform"/>
            <person name="Neafsey D.E."/>
            <person name="Besansky N."/>
            <person name="Howell P."/>
            <person name="Walton C."/>
            <person name="Young S.K."/>
            <person name="Zeng Q."/>
            <person name="Gargeya S."/>
            <person name="Fitzgerald M."/>
            <person name="Haas B."/>
            <person name="Abouelleil A."/>
            <person name="Allen A.W."/>
            <person name="Alvarado L."/>
            <person name="Arachchi H.M."/>
            <person name="Berlin A.M."/>
            <person name="Chapman S.B."/>
            <person name="Gainer-Dewar J."/>
            <person name="Goldberg J."/>
            <person name="Griggs A."/>
            <person name="Gujja S."/>
            <person name="Hansen M."/>
            <person name="Howarth C."/>
            <person name="Imamovic A."/>
            <person name="Ireland A."/>
            <person name="Larimer J."/>
            <person name="McCowan C."/>
            <person name="Murphy C."/>
            <person name="Pearson M."/>
            <person name="Poon T.W."/>
            <person name="Priest M."/>
            <person name="Roberts A."/>
            <person name="Saif S."/>
            <person name="Shea T."/>
            <person name="Sisk P."/>
            <person name="Sykes S."/>
            <person name="Wortman J."/>
            <person name="Nusbaum C."/>
            <person name="Birren B."/>
        </authorList>
    </citation>
    <scope>NUCLEOTIDE SEQUENCE [LARGE SCALE GENOMIC DNA]</scope>
    <source>
        <strain evidence="3">A-37</strain>
    </source>
</reference>
<proteinExistence type="predicted"/>
<dbReference type="AlphaFoldDB" id="A0A182MWW5"/>
<dbReference type="EMBL" id="AXCM01013385">
    <property type="status" value="NOT_ANNOTATED_CDS"/>
    <property type="molecule type" value="Genomic_DNA"/>
</dbReference>
<dbReference type="VEuPathDB" id="VectorBase:ACUA028269"/>
<evidence type="ECO:0000313" key="3">
    <source>
        <dbReference type="Proteomes" id="UP000075883"/>
    </source>
</evidence>
<dbReference type="Proteomes" id="UP000075883">
    <property type="component" value="Unassembled WGS sequence"/>
</dbReference>
<feature type="region of interest" description="Disordered" evidence="1">
    <location>
        <begin position="36"/>
        <end position="75"/>
    </location>
</feature>
<name>A0A182MWW5_9DIPT</name>
<keyword evidence="3" id="KW-1185">Reference proteome</keyword>
<organism evidence="2 3">
    <name type="scientific">Anopheles culicifacies</name>
    <dbReference type="NCBI Taxonomy" id="139723"/>
    <lineage>
        <taxon>Eukaryota</taxon>
        <taxon>Metazoa</taxon>
        <taxon>Ecdysozoa</taxon>
        <taxon>Arthropoda</taxon>
        <taxon>Hexapoda</taxon>
        <taxon>Insecta</taxon>
        <taxon>Pterygota</taxon>
        <taxon>Neoptera</taxon>
        <taxon>Endopterygota</taxon>
        <taxon>Diptera</taxon>
        <taxon>Nematocera</taxon>
        <taxon>Culicoidea</taxon>
        <taxon>Culicidae</taxon>
        <taxon>Anophelinae</taxon>
        <taxon>Anopheles</taxon>
        <taxon>culicifacies species complex</taxon>
    </lineage>
</organism>
<protein>
    <submittedName>
        <fullName evidence="2">Uncharacterized protein</fullName>
    </submittedName>
</protein>
<feature type="compositionally biased region" description="Low complexity" evidence="1">
    <location>
        <begin position="41"/>
        <end position="57"/>
    </location>
</feature>
<dbReference type="EnsemblMetazoa" id="ACUA028269-RA">
    <property type="protein sequence ID" value="ACUA028269-PA"/>
    <property type="gene ID" value="ACUA028269"/>
</dbReference>
<accession>A0A182MWW5</accession>
<evidence type="ECO:0000256" key="1">
    <source>
        <dbReference type="SAM" id="MobiDB-lite"/>
    </source>
</evidence>
<dbReference type="STRING" id="139723.A0A182MWW5"/>
<sequence>MSTPSTARRPDGTSGELFNVESSFCWPQQPQYEYVQQTTGADVQQDQTAQPQYQPAASGQFGVRGHQQQSGSEGDVSTAAKLIGVAYSPSNEVSQVKFSSAGLKYNF</sequence>
<reference evidence="2" key="2">
    <citation type="submission" date="2020-05" db="UniProtKB">
        <authorList>
            <consortium name="EnsemblMetazoa"/>
        </authorList>
    </citation>
    <scope>IDENTIFICATION</scope>
    <source>
        <strain evidence="2">A-37</strain>
    </source>
</reference>
<evidence type="ECO:0000313" key="2">
    <source>
        <dbReference type="EnsemblMetazoa" id="ACUA028269-PA"/>
    </source>
</evidence>